<comment type="subcellular location">
    <subcellularLocation>
        <location evidence="9 10">Peroxisome membrane</location>
    </subcellularLocation>
</comment>
<keyword evidence="14" id="KW-1185">Reference proteome</keyword>
<protein>
    <recommendedName>
        <fullName evidence="7 10">Peroxisomal membrane protein PEX14</fullName>
    </recommendedName>
    <alternativeName>
        <fullName evidence="8 10">Peroxin-14</fullName>
    </alternativeName>
</protein>
<dbReference type="AlphaFoldDB" id="A0A2P6NL40"/>
<evidence type="ECO:0000256" key="7">
    <source>
        <dbReference type="ARBA" id="ARBA00029502"/>
    </source>
</evidence>
<dbReference type="GO" id="GO:1990429">
    <property type="term" value="C:peroxisomal importomer complex"/>
    <property type="evidence" value="ECO:0007669"/>
    <property type="project" value="TreeGrafter"/>
</dbReference>
<dbReference type="InterPro" id="IPR036388">
    <property type="entry name" value="WH-like_DNA-bd_sf"/>
</dbReference>
<feature type="compositionally biased region" description="Polar residues" evidence="11">
    <location>
        <begin position="307"/>
        <end position="328"/>
    </location>
</feature>
<comment type="similarity">
    <text evidence="1 10">Belongs to the peroxin-14 family.</text>
</comment>
<feature type="compositionally biased region" description="Low complexity" evidence="11">
    <location>
        <begin position="421"/>
        <end position="434"/>
    </location>
</feature>
<dbReference type="GO" id="GO:0016560">
    <property type="term" value="P:protein import into peroxisome matrix, docking"/>
    <property type="evidence" value="ECO:0007669"/>
    <property type="project" value="UniProtKB-UniRule"/>
</dbReference>
<keyword evidence="5 10" id="KW-0472">Membrane</keyword>
<evidence type="ECO:0000256" key="2">
    <source>
        <dbReference type="ARBA" id="ARBA00022448"/>
    </source>
</evidence>
<dbReference type="InterPro" id="IPR006785">
    <property type="entry name" value="Pex14_N"/>
</dbReference>
<keyword evidence="6 10" id="KW-0576">Peroxisome</keyword>
<evidence type="ECO:0000313" key="13">
    <source>
        <dbReference type="EMBL" id="PRP84677.1"/>
    </source>
</evidence>
<dbReference type="GO" id="GO:0005778">
    <property type="term" value="C:peroxisomal membrane"/>
    <property type="evidence" value="ECO:0007669"/>
    <property type="project" value="UniProtKB-SubCell"/>
</dbReference>
<reference evidence="13 14" key="1">
    <citation type="journal article" date="2018" name="Genome Biol. Evol.">
        <title>Multiple Roots of Fruiting Body Formation in Amoebozoa.</title>
        <authorList>
            <person name="Hillmann F."/>
            <person name="Forbes G."/>
            <person name="Novohradska S."/>
            <person name="Ferling I."/>
            <person name="Riege K."/>
            <person name="Groth M."/>
            <person name="Westermann M."/>
            <person name="Marz M."/>
            <person name="Spaller T."/>
            <person name="Winckler T."/>
            <person name="Schaap P."/>
            <person name="Glockner G."/>
        </authorList>
    </citation>
    <scope>NUCLEOTIDE SEQUENCE [LARGE SCALE GENOMIC DNA]</scope>
    <source>
        <strain evidence="13 14">Jena</strain>
    </source>
</reference>
<comment type="function">
    <text evidence="10">Component of the PEX13-PEX14 docking complex, a translocon channel that specifically mediates the import of peroxisomal cargo proteins bound to PEX5 receptor. The PEX13-PEX14 docking complex forms a large import pore which can be opened to a diameter of about 9 nm. Mechanistically, PEX5 receptor along with cargo proteins associates with the PEX14 subunit of the PEX13-PEX14 docking complex in the cytosol, leading to the insertion of the receptor into the organelle membrane with the concomitant translocation of the cargo into the peroxisome matrix.</text>
</comment>
<evidence type="ECO:0000256" key="9">
    <source>
        <dbReference type="ARBA" id="ARBA00046271"/>
    </source>
</evidence>
<feature type="compositionally biased region" description="Basic and acidic residues" evidence="11">
    <location>
        <begin position="1"/>
        <end position="11"/>
    </location>
</feature>
<evidence type="ECO:0000256" key="4">
    <source>
        <dbReference type="ARBA" id="ARBA00023010"/>
    </source>
</evidence>
<dbReference type="InParanoid" id="A0A2P6NL40"/>
<evidence type="ECO:0000256" key="8">
    <source>
        <dbReference type="ARBA" id="ARBA00029691"/>
    </source>
</evidence>
<comment type="caution">
    <text evidence="13">The sequence shown here is derived from an EMBL/GenBank/DDBJ whole genome shotgun (WGS) entry which is preliminary data.</text>
</comment>
<dbReference type="EMBL" id="MDYQ01000058">
    <property type="protein sequence ID" value="PRP84677.1"/>
    <property type="molecule type" value="Genomic_DNA"/>
</dbReference>
<dbReference type="OrthoDB" id="441517at2759"/>
<feature type="compositionally biased region" description="Basic and acidic residues" evidence="11">
    <location>
        <begin position="385"/>
        <end position="416"/>
    </location>
</feature>
<dbReference type="GO" id="GO:0005102">
    <property type="term" value="F:signaling receptor binding"/>
    <property type="evidence" value="ECO:0007669"/>
    <property type="project" value="TreeGrafter"/>
</dbReference>
<evidence type="ECO:0000256" key="10">
    <source>
        <dbReference type="RuleBase" id="RU367032"/>
    </source>
</evidence>
<name>A0A2P6NL40_9EUKA</name>
<keyword evidence="2 10" id="KW-0813">Transport</keyword>
<evidence type="ECO:0000256" key="1">
    <source>
        <dbReference type="ARBA" id="ARBA00005443"/>
    </source>
</evidence>
<feature type="compositionally biased region" description="Low complexity" evidence="11">
    <location>
        <begin position="329"/>
        <end position="338"/>
    </location>
</feature>
<evidence type="ECO:0000256" key="6">
    <source>
        <dbReference type="ARBA" id="ARBA00023140"/>
    </source>
</evidence>
<dbReference type="Gene3D" id="1.10.10.10">
    <property type="entry name" value="Winged helix-like DNA-binding domain superfamily/Winged helix DNA-binding domain"/>
    <property type="match status" value="1"/>
</dbReference>
<dbReference type="PANTHER" id="PTHR23058:SF0">
    <property type="entry name" value="PEROXISOMAL MEMBRANE PROTEIN PEX14"/>
    <property type="match status" value="1"/>
</dbReference>
<feature type="compositionally biased region" description="Basic and acidic residues" evidence="11">
    <location>
        <begin position="23"/>
        <end position="61"/>
    </location>
</feature>
<evidence type="ECO:0000259" key="12">
    <source>
        <dbReference type="Pfam" id="PF04695"/>
    </source>
</evidence>
<feature type="region of interest" description="Disordered" evidence="11">
    <location>
        <begin position="1"/>
        <end position="75"/>
    </location>
</feature>
<dbReference type="Proteomes" id="UP000241769">
    <property type="component" value="Unassembled WGS sequence"/>
</dbReference>
<feature type="compositionally biased region" description="Acidic residues" evidence="11">
    <location>
        <begin position="12"/>
        <end position="22"/>
    </location>
</feature>
<evidence type="ECO:0000256" key="3">
    <source>
        <dbReference type="ARBA" id="ARBA00022927"/>
    </source>
</evidence>
<evidence type="ECO:0000313" key="14">
    <source>
        <dbReference type="Proteomes" id="UP000241769"/>
    </source>
</evidence>
<gene>
    <name evidence="13" type="ORF">PROFUN_07927</name>
</gene>
<evidence type="ECO:0000256" key="5">
    <source>
        <dbReference type="ARBA" id="ARBA00023136"/>
    </source>
</evidence>
<dbReference type="Pfam" id="PF04695">
    <property type="entry name" value="Pex14_N"/>
    <property type="match status" value="1"/>
</dbReference>
<organism evidence="13 14">
    <name type="scientific">Planoprotostelium fungivorum</name>
    <dbReference type="NCBI Taxonomy" id="1890364"/>
    <lineage>
        <taxon>Eukaryota</taxon>
        <taxon>Amoebozoa</taxon>
        <taxon>Evosea</taxon>
        <taxon>Variosea</taxon>
        <taxon>Cavosteliida</taxon>
        <taxon>Cavosteliaceae</taxon>
        <taxon>Planoprotostelium</taxon>
    </lineage>
</organism>
<keyword evidence="4" id="KW-0811">Translocation</keyword>
<accession>A0A2P6NL40</accession>
<dbReference type="PANTHER" id="PTHR23058">
    <property type="entry name" value="PEROXISOMAL MEMBRANE PROTEIN PEX14"/>
    <property type="match status" value="1"/>
</dbReference>
<sequence>MSDPKDEKTRDPDEEAEAELEAEEKRQAEKKARAERVRQRREELRKRAQADEAEEKSEPAKKTASTEPEAPKIRESLIESSINFLNHPRVKPSPKDQKIAFLKKKGLTTEEIDEAFRRVSGDDASAVGGLQQPASRPVGRPANEGLQVPPPPYYPPPQQQIIQAPPVQPGWYQTGTGLALIIFGAAGLGLGASYVAQKLIPWFSGNDTKKAAEEAERKAKENQIVEQLMSSVKAMQDRTDSMQEMMRTLMVQQQQTTLLSQAAASANHQPAPLDAAAKLEKIKQNEMEAELKKLRAILMDRNAAPAGTQSWTPPTNKPSLPSWQTTPKSSTLSTSVAPTTPPTQPASQPAPTAQETTMMPQHHTDRLAQLASGVIPDDVDQNLDDAPRGDGTIEKSTREVRPKPWQRKSEDDKSEAGEATASSVAVSEGNSSSQ</sequence>
<dbReference type="STRING" id="1890364.A0A2P6NL40"/>
<proteinExistence type="inferred from homology"/>
<feature type="region of interest" description="Disordered" evidence="11">
    <location>
        <begin position="304"/>
        <end position="434"/>
    </location>
</feature>
<keyword evidence="3 10" id="KW-0653">Protein transport</keyword>
<dbReference type="InterPro" id="IPR025655">
    <property type="entry name" value="PEX14"/>
</dbReference>
<feature type="domain" description="Peroxisome membrane anchor protein Pex14p N-terminal" evidence="12">
    <location>
        <begin position="74"/>
        <end position="118"/>
    </location>
</feature>
<evidence type="ECO:0000256" key="11">
    <source>
        <dbReference type="SAM" id="MobiDB-lite"/>
    </source>
</evidence>
<feature type="compositionally biased region" description="Low complexity" evidence="11">
    <location>
        <begin position="345"/>
        <end position="357"/>
    </location>
</feature>